<name>A0A0J0XHM8_9TREE</name>
<protein>
    <recommendedName>
        <fullName evidence="8">Zn(2)-C6 fungal-type domain-containing protein</fullName>
    </recommendedName>
</protein>
<feature type="domain" description="Zn(2)-C6 fungal-type" evidence="8">
    <location>
        <begin position="9"/>
        <end position="41"/>
    </location>
</feature>
<evidence type="ECO:0000259" key="8">
    <source>
        <dbReference type="PROSITE" id="PS50048"/>
    </source>
</evidence>
<feature type="region of interest" description="Disordered" evidence="7">
    <location>
        <begin position="48"/>
        <end position="82"/>
    </location>
</feature>
<evidence type="ECO:0000313" key="10">
    <source>
        <dbReference type="Proteomes" id="UP000053611"/>
    </source>
</evidence>
<evidence type="ECO:0000256" key="6">
    <source>
        <dbReference type="ARBA" id="ARBA00023242"/>
    </source>
</evidence>
<proteinExistence type="predicted"/>
<dbReference type="InterPro" id="IPR036864">
    <property type="entry name" value="Zn2-C6_fun-type_DNA-bd_sf"/>
</dbReference>
<feature type="compositionally biased region" description="Low complexity" evidence="7">
    <location>
        <begin position="56"/>
        <end position="78"/>
    </location>
</feature>
<dbReference type="Pfam" id="PF00172">
    <property type="entry name" value="Zn_clus"/>
    <property type="match status" value="1"/>
</dbReference>
<reference evidence="9 10" key="1">
    <citation type="submission" date="2015-03" db="EMBL/GenBank/DDBJ databases">
        <title>Genomics and transcriptomics of the oil-accumulating basidiomycete yeast T. oleaginosus allow insights into substrate utilization and the diverse evolutionary trajectories of mating systems in fungi.</title>
        <authorList>
            <consortium name="DOE Joint Genome Institute"/>
            <person name="Kourist R."/>
            <person name="Kracht O."/>
            <person name="Bracharz F."/>
            <person name="Lipzen A."/>
            <person name="Nolan M."/>
            <person name="Ohm R."/>
            <person name="Grigoriev I."/>
            <person name="Sun S."/>
            <person name="Heitman J."/>
            <person name="Bruck T."/>
            <person name="Nowrousian M."/>
        </authorList>
    </citation>
    <scope>NUCLEOTIDE SEQUENCE [LARGE SCALE GENOMIC DNA]</scope>
    <source>
        <strain evidence="9 10">IBC0246</strain>
    </source>
</reference>
<dbReference type="CDD" id="cd00067">
    <property type="entry name" value="GAL4"/>
    <property type="match status" value="1"/>
</dbReference>
<keyword evidence="2" id="KW-0479">Metal-binding</keyword>
<gene>
    <name evidence="9" type="ORF">CC85DRAFT_293166</name>
</gene>
<dbReference type="AlphaFoldDB" id="A0A0J0XHM8"/>
<dbReference type="Gene3D" id="4.10.240.10">
    <property type="entry name" value="Zn(2)-C6 fungal-type DNA-binding domain"/>
    <property type="match status" value="1"/>
</dbReference>
<dbReference type="SMART" id="SM00906">
    <property type="entry name" value="Fungal_trans"/>
    <property type="match status" value="1"/>
</dbReference>
<keyword evidence="3" id="KW-0805">Transcription regulation</keyword>
<dbReference type="SMART" id="SM00066">
    <property type="entry name" value="GAL4"/>
    <property type="match status" value="1"/>
</dbReference>
<evidence type="ECO:0000256" key="1">
    <source>
        <dbReference type="ARBA" id="ARBA00004123"/>
    </source>
</evidence>
<dbReference type="GO" id="GO:0008270">
    <property type="term" value="F:zinc ion binding"/>
    <property type="evidence" value="ECO:0007669"/>
    <property type="project" value="InterPro"/>
</dbReference>
<dbReference type="EMBL" id="KQ087233">
    <property type="protein sequence ID" value="KLT40512.1"/>
    <property type="molecule type" value="Genomic_DNA"/>
</dbReference>
<evidence type="ECO:0000256" key="5">
    <source>
        <dbReference type="ARBA" id="ARBA00023163"/>
    </source>
</evidence>
<keyword evidence="10" id="KW-1185">Reference proteome</keyword>
<dbReference type="OrthoDB" id="2528779at2759"/>
<dbReference type="STRING" id="879819.A0A0J0XHM8"/>
<keyword evidence="5" id="KW-0804">Transcription</keyword>
<keyword evidence="4" id="KW-0238">DNA-binding</keyword>
<dbReference type="SUPFAM" id="SSF57701">
    <property type="entry name" value="Zn2/Cys6 DNA-binding domain"/>
    <property type="match status" value="1"/>
</dbReference>
<dbReference type="CDD" id="cd12148">
    <property type="entry name" value="fungal_TF_MHR"/>
    <property type="match status" value="1"/>
</dbReference>
<dbReference type="GO" id="GO:0000981">
    <property type="term" value="F:DNA-binding transcription factor activity, RNA polymerase II-specific"/>
    <property type="evidence" value="ECO:0007669"/>
    <property type="project" value="InterPro"/>
</dbReference>
<dbReference type="PANTHER" id="PTHR31845:SF19">
    <property type="entry name" value="TRANSCRIPTION FACTOR DOMAIN-CONTAINING PROTEIN"/>
    <property type="match status" value="1"/>
</dbReference>
<evidence type="ECO:0000256" key="3">
    <source>
        <dbReference type="ARBA" id="ARBA00023015"/>
    </source>
</evidence>
<keyword evidence="6" id="KW-0539">Nucleus</keyword>
<evidence type="ECO:0000256" key="7">
    <source>
        <dbReference type="SAM" id="MobiDB-lite"/>
    </source>
</evidence>
<evidence type="ECO:0000256" key="2">
    <source>
        <dbReference type="ARBA" id="ARBA00022723"/>
    </source>
</evidence>
<dbReference type="InterPro" id="IPR001138">
    <property type="entry name" value="Zn2Cys6_DnaBD"/>
</dbReference>
<dbReference type="GO" id="GO:0005634">
    <property type="term" value="C:nucleus"/>
    <property type="evidence" value="ECO:0007669"/>
    <property type="project" value="UniProtKB-SubCell"/>
</dbReference>
<dbReference type="Proteomes" id="UP000053611">
    <property type="component" value="Unassembled WGS sequence"/>
</dbReference>
<organism evidence="9 10">
    <name type="scientific">Cutaneotrichosporon oleaginosum</name>
    <dbReference type="NCBI Taxonomy" id="879819"/>
    <lineage>
        <taxon>Eukaryota</taxon>
        <taxon>Fungi</taxon>
        <taxon>Dikarya</taxon>
        <taxon>Basidiomycota</taxon>
        <taxon>Agaricomycotina</taxon>
        <taxon>Tremellomycetes</taxon>
        <taxon>Trichosporonales</taxon>
        <taxon>Trichosporonaceae</taxon>
        <taxon>Cutaneotrichosporon</taxon>
    </lineage>
</organism>
<comment type="subcellular location">
    <subcellularLocation>
        <location evidence="1">Nucleus</location>
    </subcellularLocation>
</comment>
<dbReference type="GO" id="GO:0000976">
    <property type="term" value="F:transcription cis-regulatory region binding"/>
    <property type="evidence" value="ECO:0007669"/>
    <property type="project" value="TreeGrafter"/>
</dbReference>
<sequence>MDASKPRQACVGCRRIKVACDNPQTGDACKRCVRLALACVYTKSQRGRRNDRLNARRSASPGRSSPATAATPSTRSWALDAARPRTSNLDMAELLDPEIPSASAPASAPGPVRARAPSVDAETRRMFEDPVDVGYVTLAEAHSLVKFFHDKLNPLIAILDPELHTLTFLRTSSILFTTLLVTASKYVLPERHSVLLAHAESLINRATNAGDCSTALIQSLLILVYYKGPTDRSAWLKIGIAIRLAFQLRWHETPPTLHLPADEAAARRILDPERTWFCLVCFDRQYADIFGLPPAIRATDYGDVRHPLCELTQEVRGVGTRARAPRHPRRHPSRV</sequence>
<evidence type="ECO:0000256" key="4">
    <source>
        <dbReference type="ARBA" id="ARBA00023125"/>
    </source>
</evidence>
<dbReference type="Pfam" id="PF04082">
    <property type="entry name" value="Fungal_trans"/>
    <property type="match status" value="1"/>
</dbReference>
<dbReference type="PROSITE" id="PS00463">
    <property type="entry name" value="ZN2_CY6_FUNGAL_1"/>
    <property type="match status" value="1"/>
</dbReference>
<dbReference type="PANTHER" id="PTHR31845">
    <property type="entry name" value="FINGER DOMAIN PROTEIN, PUTATIVE-RELATED"/>
    <property type="match status" value="1"/>
</dbReference>
<dbReference type="PROSITE" id="PS50048">
    <property type="entry name" value="ZN2_CY6_FUNGAL_2"/>
    <property type="match status" value="1"/>
</dbReference>
<dbReference type="InterPro" id="IPR007219">
    <property type="entry name" value="XnlR_reg_dom"/>
</dbReference>
<dbReference type="InterPro" id="IPR051089">
    <property type="entry name" value="prtT"/>
</dbReference>
<dbReference type="GO" id="GO:0006351">
    <property type="term" value="P:DNA-templated transcription"/>
    <property type="evidence" value="ECO:0007669"/>
    <property type="project" value="InterPro"/>
</dbReference>
<accession>A0A0J0XHM8</accession>
<evidence type="ECO:0000313" key="9">
    <source>
        <dbReference type="EMBL" id="KLT40512.1"/>
    </source>
</evidence>